<dbReference type="InterPro" id="IPR037523">
    <property type="entry name" value="VOC_core"/>
</dbReference>
<evidence type="ECO:0000259" key="2">
    <source>
        <dbReference type="PROSITE" id="PS51819"/>
    </source>
</evidence>
<comment type="caution">
    <text evidence="3">The sequence shown here is derived from an EMBL/GenBank/DDBJ whole genome shotgun (WGS) entry which is preliminary data.</text>
</comment>
<dbReference type="InterPro" id="IPR004360">
    <property type="entry name" value="Glyas_Fos-R_dOase_dom"/>
</dbReference>
<dbReference type="AlphaFoldDB" id="A0A841BJ43"/>
<dbReference type="CDD" id="cd06587">
    <property type="entry name" value="VOC"/>
    <property type="match status" value="1"/>
</dbReference>
<dbReference type="Proteomes" id="UP000587527">
    <property type="component" value="Unassembled WGS sequence"/>
</dbReference>
<gene>
    <name evidence="3" type="ORF">F4553_000568</name>
</gene>
<feature type="region of interest" description="Disordered" evidence="1">
    <location>
        <begin position="33"/>
        <end position="62"/>
    </location>
</feature>
<feature type="domain" description="VOC" evidence="2">
    <location>
        <begin position="5"/>
        <end position="115"/>
    </location>
</feature>
<organism evidence="3 4">
    <name type="scientific">Allocatelliglobosispora scoriae</name>
    <dbReference type="NCBI Taxonomy" id="643052"/>
    <lineage>
        <taxon>Bacteria</taxon>
        <taxon>Bacillati</taxon>
        <taxon>Actinomycetota</taxon>
        <taxon>Actinomycetes</taxon>
        <taxon>Micromonosporales</taxon>
        <taxon>Micromonosporaceae</taxon>
        <taxon>Allocatelliglobosispora</taxon>
    </lineage>
</organism>
<protein>
    <submittedName>
        <fullName evidence="3">Glyoxylase I family protein</fullName>
    </submittedName>
</protein>
<dbReference type="InterPro" id="IPR029068">
    <property type="entry name" value="Glyas_Bleomycin-R_OHBP_Dase"/>
</dbReference>
<dbReference type="EMBL" id="JACHMN010000001">
    <property type="protein sequence ID" value="MBB5867189.1"/>
    <property type="molecule type" value="Genomic_DNA"/>
</dbReference>
<dbReference type="PROSITE" id="PS51819">
    <property type="entry name" value="VOC"/>
    <property type="match status" value="1"/>
</dbReference>
<evidence type="ECO:0000313" key="3">
    <source>
        <dbReference type="EMBL" id="MBB5867189.1"/>
    </source>
</evidence>
<proteinExistence type="predicted"/>
<dbReference type="RefSeq" id="WP_184831627.1">
    <property type="nucleotide sequence ID" value="NZ_JACHMN010000001.1"/>
</dbReference>
<evidence type="ECO:0000313" key="4">
    <source>
        <dbReference type="Proteomes" id="UP000587527"/>
    </source>
</evidence>
<dbReference type="SUPFAM" id="SSF54593">
    <property type="entry name" value="Glyoxalase/Bleomycin resistance protein/Dihydroxybiphenyl dioxygenase"/>
    <property type="match status" value="1"/>
</dbReference>
<name>A0A841BJ43_9ACTN</name>
<reference evidence="3 4" key="1">
    <citation type="submission" date="2020-08" db="EMBL/GenBank/DDBJ databases">
        <title>Sequencing the genomes of 1000 actinobacteria strains.</title>
        <authorList>
            <person name="Klenk H.-P."/>
        </authorList>
    </citation>
    <scope>NUCLEOTIDE SEQUENCE [LARGE SCALE GENOMIC DNA]</scope>
    <source>
        <strain evidence="3 4">DSM 45362</strain>
    </source>
</reference>
<sequence>MEILGLVFAGSATAERAAMAAFVESTLGLRRAPDHDPADSDIFELPDGSRFGVADEREPGGGTSRTIGFLVADLDAAVAELQAAGVETEEPAETDRQRYAHFHAPDGRLYELVQELPC</sequence>
<accession>A0A841BJ43</accession>
<dbReference type="Gene3D" id="3.10.180.10">
    <property type="entry name" value="2,3-Dihydroxybiphenyl 1,2-Dioxygenase, domain 1"/>
    <property type="match status" value="1"/>
</dbReference>
<keyword evidence="4" id="KW-1185">Reference proteome</keyword>
<dbReference type="Pfam" id="PF00903">
    <property type="entry name" value="Glyoxalase"/>
    <property type="match status" value="1"/>
</dbReference>
<evidence type="ECO:0000256" key="1">
    <source>
        <dbReference type="SAM" id="MobiDB-lite"/>
    </source>
</evidence>